<feature type="domain" description="AAA" evidence="3">
    <location>
        <begin position="3"/>
        <end position="157"/>
    </location>
</feature>
<keyword evidence="1" id="KW-0175">Coiled coil</keyword>
<dbReference type="InterPro" id="IPR050678">
    <property type="entry name" value="DNA_Partitioning_ATPase"/>
</dbReference>
<feature type="region of interest" description="Disordered" evidence="2">
    <location>
        <begin position="352"/>
        <end position="384"/>
    </location>
</feature>
<feature type="compositionally biased region" description="Low complexity" evidence="2">
    <location>
        <begin position="359"/>
        <end position="368"/>
    </location>
</feature>
<dbReference type="Gene3D" id="3.40.50.300">
    <property type="entry name" value="P-loop containing nucleotide triphosphate hydrolases"/>
    <property type="match status" value="1"/>
</dbReference>
<sequence>MGKIISIFSPKGGVGKTTLTLALAEVLQKEGKTLVIEFDFSPGDFATLLDVDKTKNIELAVVYGLSSAVQKPEGKEYFVVAGGFPETHEKINAEQIKNLLSEARNNFDFILFDIQPGLVERSIDVLNNSDKVLVIIENNQYVILRFARIIRYISTRIEDLSKVFIVVNKANPRQKICIPDEITGEIIPWCGRLHEPWDRKIVFHVERLKQKLLEHRFTDTEKLIEFTNEILRKHNINVSTQYGEVKDGMIYIMTNIQSLDDLLKNRFTDFVTDDISKSRIQVLMCEDKQKIDEAARIQGFKIVLTSYELERYAYEKGFEYVFAGAIEIPKITHAIEDLISRATAEPERKLIKESKSEQIENPEQVVEPEQIEEKPDEDSFSNPVEDSEEELFAQDLKQEVKNIEEKSTATEQTENMQDVEVFISNLSSAVTQLISTEVSMFLKEHSKNMEDNQKLKQEITKLLEENQKLKERIAELEEKLKKLNKIKELITSLAGGLDE</sequence>
<dbReference type="EMBL" id="DRUZ01000070">
    <property type="protein sequence ID" value="HHS01966.1"/>
    <property type="molecule type" value="Genomic_DNA"/>
</dbReference>
<dbReference type="PANTHER" id="PTHR13696">
    <property type="entry name" value="P-LOOP CONTAINING NUCLEOSIDE TRIPHOSPHATE HYDROLASE"/>
    <property type="match status" value="1"/>
</dbReference>
<evidence type="ECO:0000256" key="1">
    <source>
        <dbReference type="SAM" id="Coils"/>
    </source>
</evidence>
<evidence type="ECO:0000259" key="3">
    <source>
        <dbReference type="Pfam" id="PF13614"/>
    </source>
</evidence>
<evidence type="ECO:0000256" key="2">
    <source>
        <dbReference type="SAM" id="MobiDB-lite"/>
    </source>
</evidence>
<feature type="coiled-coil region" evidence="1">
    <location>
        <begin position="445"/>
        <end position="493"/>
    </location>
</feature>
<proteinExistence type="predicted"/>
<dbReference type="InterPro" id="IPR027417">
    <property type="entry name" value="P-loop_NTPase"/>
</dbReference>
<reference evidence="4" key="1">
    <citation type="journal article" date="2020" name="mSystems">
        <title>Genome- and Community-Level Interaction Insights into Carbon Utilization and Element Cycling Functions of Hydrothermarchaeota in Hydrothermal Sediment.</title>
        <authorList>
            <person name="Zhou Z."/>
            <person name="Liu Y."/>
            <person name="Xu W."/>
            <person name="Pan J."/>
            <person name="Luo Z.H."/>
            <person name="Li M."/>
        </authorList>
    </citation>
    <scope>NUCLEOTIDE SEQUENCE [LARGE SCALE GENOMIC DNA]</scope>
    <source>
        <strain evidence="4">SpSt-102</strain>
    </source>
</reference>
<protein>
    <submittedName>
        <fullName evidence="4">Chromosome partitioning protein</fullName>
    </submittedName>
</protein>
<dbReference type="PANTHER" id="PTHR13696:SF52">
    <property type="entry name" value="PARA FAMILY PROTEIN CT_582"/>
    <property type="match status" value="1"/>
</dbReference>
<organism evidence="4">
    <name type="scientific">Caldicellulosiruptor owensensis</name>
    <dbReference type="NCBI Taxonomy" id="55205"/>
    <lineage>
        <taxon>Bacteria</taxon>
        <taxon>Bacillati</taxon>
        <taxon>Bacillota</taxon>
        <taxon>Bacillota incertae sedis</taxon>
        <taxon>Caldicellulosiruptorales</taxon>
        <taxon>Caldicellulosiruptoraceae</taxon>
        <taxon>Caldicellulosiruptor</taxon>
    </lineage>
</organism>
<dbReference type="AlphaFoldDB" id="A0A7C5V1H8"/>
<comment type="caution">
    <text evidence="4">The sequence shown here is derived from an EMBL/GenBank/DDBJ whole genome shotgun (WGS) entry which is preliminary data.</text>
</comment>
<dbReference type="InterPro" id="IPR025669">
    <property type="entry name" value="AAA_dom"/>
</dbReference>
<feature type="compositionally biased region" description="Acidic residues" evidence="2">
    <location>
        <begin position="374"/>
        <end position="384"/>
    </location>
</feature>
<evidence type="ECO:0000313" key="4">
    <source>
        <dbReference type="EMBL" id="HHS01966.1"/>
    </source>
</evidence>
<dbReference type="SUPFAM" id="SSF52540">
    <property type="entry name" value="P-loop containing nucleoside triphosphate hydrolases"/>
    <property type="match status" value="1"/>
</dbReference>
<accession>A0A7C5V1H8</accession>
<dbReference type="Pfam" id="PF13614">
    <property type="entry name" value="AAA_31"/>
    <property type="match status" value="1"/>
</dbReference>
<name>A0A7C5V1H8_9FIRM</name>
<gene>
    <name evidence="4" type="ORF">ENL71_05505</name>
</gene>